<protein>
    <submittedName>
        <fullName evidence="1">Uncharacterized protein</fullName>
    </submittedName>
</protein>
<sequence length="47" mass="5203">MSSAGIEQFVLTEPKGPCKSQHFELRNAFPSLLSFRGNFLFITIVGS</sequence>
<gene>
    <name evidence="1" type="ORF">PITCH_A1590003</name>
</gene>
<name>A0A445MU80_9BACT</name>
<dbReference type="AlphaFoldDB" id="A0A445MU80"/>
<accession>A0A445MU80</accession>
<reference evidence="1" key="1">
    <citation type="submission" date="2018-01" db="EMBL/GenBank/DDBJ databases">
        <authorList>
            <person name="Regsiter A."/>
            <person name="William W."/>
        </authorList>
    </citation>
    <scope>NUCLEOTIDE SEQUENCE</scope>
    <source>
        <strain evidence="1">TRIP AH-1</strain>
    </source>
</reference>
<evidence type="ECO:0000313" key="1">
    <source>
        <dbReference type="EMBL" id="SPD72921.1"/>
    </source>
</evidence>
<dbReference type="EMBL" id="OJIN01000067">
    <property type="protein sequence ID" value="SPD72921.1"/>
    <property type="molecule type" value="Genomic_DNA"/>
</dbReference>
<proteinExistence type="predicted"/>
<organism evidence="1">
    <name type="scientific">uncultured Desulfobacterium sp</name>
    <dbReference type="NCBI Taxonomy" id="201089"/>
    <lineage>
        <taxon>Bacteria</taxon>
        <taxon>Pseudomonadati</taxon>
        <taxon>Thermodesulfobacteriota</taxon>
        <taxon>Desulfobacteria</taxon>
        <taxon>Desulfobacterales</taxon>
        <taxon>Desulfobacteriaceae</taxon>
        <taxon>Desulfobacterium</taxon>
        <taxon>environmental samples</taxon>
    </lineage>
</organism>